<feature type="compositionally biased region" description="Basic and acidic residues" evidence="1">
    <location>
        <begin position="9"/>
        <end position="19"/>
    </location>
</feature>
<reference evidence="2 3" key="3">
    <citation type="journal article" date="2013" name="Rice">
        <title>Improvement of the Oryza sativa Nipponbare reference genome using next generation sequence and optical map data.</title>
        <authorList>
            <person name="Kawahara Y."/>
            <person name="de la Bastide M."/>
            <person name="Hamilton J.P."/>
            <person name="Kanamori H."/>
            <person name="McCombie W.R."/>
            <person name="Ouyang S."/>
            <person name="Schwartz D.C."/>
            <person name="Tanaka T."/>
            <person name="Wu J."/>
            <person name="Zhou S."/>
            <person name="Childs K.L."/>
            <person name="Davidson R.M."/>
            <person name="Lin H."/>
            <person name="Quesada-Ocampo L."/>
            <person name="Vaillancourt B."/>
            <person name="Sakai H."/>
            <person name="Lee S.S."/>
            <person name="Kim J."/>
            <person name="Numa H."/>
            <person name="Itoh T."/>
            <person name="Buell C.R."/>
            <person name="Matsumoto T."/>
        </authorList>
    </citation>
    <scope>NUCLEOTIDE SEQUENCE [LARGE SCALE GENOMIC DNA]</scope>
    <source>
        <strain evidence="3">cv. Nipponbare</strain>
    </source>
</reference>
<feature type="region of interest" description="Disordered" evidence="1">
    <location>
        <begin position="1"/>
        <end position="36"/>
    </location>
</feature>
<dbReference type="Proteomes" id="UP000059680">
    <property type="component" value="Chromosome 2"/>
</dbReference>
<evidence type="ECO:0000313" key="2">
    <source>
        <dbReference type="EMBL" id="BAS81013.1"/>
    </source>
</evidence>
<sequence>MVGGGGDVEVEHGEAEALQRHHHPQQLPRPPRREHPHVRVALRHGHLDVGRAGPRAAAALAVGGARAGRIVVTNCGRVLREREEPGERRRRRRVLGATLLGL</sequence>
<accession>A0A0P0VPP9</accession>
<reference evidence="3" key="1">
    <citation type="journal article" date="2005" name="Nature">
        <title>The map-based sequence of the rice genome.</title>
        <authorList>
            <consortium name="International rice genome sequencing project (IRGSP)"/>
            <person name="Matsumoto T."/>
            <person name="Wu J."/>
            <person name="Kanamori H."/>
            <person name="Katayose Y."/>
            <person name="Fujisawa M."/>
            <person name="Namiki N."/>
            <person name="Mizuno H."/>
            <person name="Yamamoto K."/>
            <person name="Antonio B.A."/>
            <person name="Baba T."/>
            <person name="Sakata K."/>
            <person name="Nagamura Y."/>
            <person name="Aoki H."/>
            <person name="Arikawa K."/>
            <person name="Arita K."/>
            <person name="Bito T."/>
            <person name="Chiden Y."/>
            <person name="Fujitsuka N."/>
            <person name="Fukunaka R."/>
            <person name="Hamada M."/>
            <person name="Harada C."/>
            <person name="Hayashi A."/>
            <person name="Hijishita S."/>
            <person name="Honda M."/>
            <person name="Hosokawa S."/>
            <person name="Ichikawa Y."/>
            <person name="Idonuma A."/>
            <person name="Iijima M."/>
            <person name="Ikeda M."/>
            <person name="Ikeno M."/>
            <person name="Ito K."/>
            <person name="Ito S."/>
            <person name="Ito T."/>
            <person name="Ito Y."/>
            <person name="Ito Y."/>
            <person name="Iwabuchi A."/>
            <person name="Kamiya K."/>
            <person name="Karasawa W."/>
            <person name="Kurita K."/>
            <person name="Katagiri S."/>
            <person name="Kikuta A."/>
            <person name="Kobayashi H."/>
            <person name="Kobayashi N."/>
            <person name="Machita K."/>
            <person name="Maehara T."/>
            <person name="Masukawa M."/>
            <person name="Mizubayashi T."/>
            <person name="Mukai Y."/>
            <person name="Nagasaki H."/>
            <person name="Nagata Y."/>
            <person name="Naito S."/>
            <person name="Nakashima M."/>
            <person name="Nakama Y."/>
            <person name="Nakamichi Y."/>
            <person name="Nakamura M."/>
            <person name="Meguro A."/>
            <person name="Negishi M."/>
            <person name="Ohta I."/>
            <person name="Ohta T."/>
            <person name="Okamoto M."/>
            <person name="Ono N."/>
            <person name="Saji S."/>
            <person name="Sakaguchi M."/>
            <person name="Sakai K."/>
            <person name="Shibata M."/>
            <person name="Shimokawa T."/>
            <person name="Song J."/>
            <person name="Takazaki Y."/>
            <person name="Terasawa K."/>
            <person name="Tsugane M."/>
            <person name="Tsuji K."/>
            <person name="Ueda S."/>
            <person name="Waki K."/>
            <person name="Yamagata H."/>
            <person name="Yamamoto M."/>
            <person name="Yamamoto S."/>
            <person name="Yamane H."/>
            <person name="Yoshiki S."/>
            <person name="Yoshihara R."/>
            <person name="Yukawa K."/>
            <person name="Zhong H."/>
            <person name="Yano M."/>
            <person name="Yuan Q."/>
            <person name="Ouyang S."/>
            <person name="Liu J."/>
            <person name="Jones K.M."/>
            <person name="Gansberger K."/>
            <person name="Moffat K."/>
            <person name="Hill J."/>
            <person name="Bera J."/>
            <person name="Fadrosh D."/>
            <person name="Jin S."/>
            <person name="Johri S."/>
            <person name="Kim M."/>
            <person name="Overton L."/>
            <person name="Reardon M."/>
            <person name="Tsitrin T."/>
            <person name="Vuong H."/>
            <person name="Weaver B."/>
            <person name="Ciecko A."/>
            <person name="Tallon L."/>
            <person name="Jackson J."/>
            <person name="Pai G."/>
            <person name="Aken S.V."/>
            <person name="Utterback T."/>
            <person name="Reidmuller S."/>
            <person name="Feldblyum T."/>
            <person name="Hsiao J."/>
            <person name="Zismann V."/>
            <person name="Iobst S."/>
            <person name="de Vazeille A.R."/>
            <person name="Buell C.R."/>
            <person name="Ying K."/>
            <person name="Li Y."/>
            <person name="Lu T."/>
            <person name="Huang Y."/>
            <person name="Zhao Q."/>
            <person name="Feng Q."/>
            <person name="Zhang L."/>
            <person name="Zhu J."/>
            <person name="Weng Q."/>
            <person name="Mu J."/>
            <person name="Lu Y."/>
            <person name="Fan D."/>
            <person name="Liu Y."/>
            <person name="Guan J."/>
            <person name="Zhang Y."/>
            <person name="Yu S."/>
            <person name="Liu X."/>
            <person name="Zhang Y."/>
            <person name="Hong G."/>
            <person name="Han B."/>
            <person name="Choisne N."/>
            <person name="Demange N."/>
            <person name="Orjeda G."/>
            <person name="Samain S."/>
            <person name="Cattolico L."/>
            <person name="Pelletier E."/>
            <person name="Couloux A."/>
            <person name="Segurens B."/>
            <person name="Wincker P."/>
            <person name="D'Hont A."/>
            <person name="Scarpelli C."/>
            <person name="Weissenbach J."/>
            <person name="Salanoubat M."/>
            <person name="Quetier F."/>
            <person name="Yu Y."/>
            <person name="Kim H.R."/>
            <person name="Rambo T."/>
            <person name="Currie J."/>
            <person name="Collura K."/>
            <person name="Luo M."/>
            <person name="Yang T."/>
            <person name="Ammiraju J.S.S."/>
            <person name="Engler F."/>
            <person name="Soderlund C."/>
            <person name="Wing R.A."/>
            <person name="Palmer L.E."/>
            <person name="de la Bastide M."/>
            <person name="Spiegel L."/>
            <person name="Nascimento L."/>
            <person name="Zutavern T."/>
            <person name="O'Shaughnessy A."/>
            <person name="Dike S."/>
            <person name="Dedhia N."/>
            <person name="Preston R."/>
            <person name="Balija V."/>
            <person name="McCombie W.R."/>
            <person name="Chow T."/>
            <person name="Chen H."/>
            <person name="Chung M."/>
            <person name="Chen C."/>
            <person name="Shaw J."/>
            <person name="Wu H."/>
            <person name="Hsiao K."/>
            <person name="Chao Y."/>
            <person name="Chu M."/>
            <person name="Cheng C."/>
            <person name="Hour A."/>
            <person name="Lee P."/>
            <person name="Lin S."/>
            <person name="Lin Y."/>
            <person name="Liou J."/>
            <person name="Liu S."/>
            <person name="Hsing Y."/>
            <person name="Raghuvanshi S."/>
            <person name="Mohanty A."/>
            <person name="Bharti A.K."/>
            <person name="Gaur A."/>
            <person name="Gupta V."/>
            <person name="Kumar D."/>
            <person name="Ravi V."/>
            <person name="Vij S."/>
            <person name="Kapur A."/>
            <person name="Khurana P."/>
            <person name="Khurana P."/>
            <person name="Khurana J.P."/>
            <person name="Tyagi A.K."/>
            <person name="Gaikwad K."/>
            <person name="Singh A."/>
            <person name="Dalal V."/>
            <person name="Srivastava S."/>
            <person name="Dixit A."/>
            <person name="Pal A.K."/>
            <person name="Ghazi I.A."/>
            <person name="Yadav M."/>
            <person name="Pandit A."/>
            <person name="Bhargava A."/>
            <person name="Sureshbabu K."/>
            <person name="Batra K."/>
            <person name="Sharma T.R."/>
            <person name="Mohapatra T."/>
            <person name="Singh N.K."/>
            <person name="Messing J."/>
            <person name="Nelson A.B."/>
            <person name="Fuks G."/>
            <person name="Kavchok S."/>
            <person name="Keizer G."/>
            <person name="Linton E."/>
            <person name="Llaca V."/>
            <person name="Song R."/>
            <person name="Tanyolac B."/>
            <person name="Young S."/>
            <person name="Ho-Il K."/>
            <person name="Hahn J.H."/>
            <person name="Sangsakoo G."/>
            <person name="Vanavichit A."/>
            <person name="de Mattos Luiz.A.T."/>
            <person name="Zimmer P.D."/>
            <person name="Malone G."/>
            <person name="Dellagostin O."/>
            <person name="de Oliveira A.C."/>
            <person name="Bevan M."/>
            <person name="Bancroft I."/>
            <person name="Minx P."/>
            <person name="Cordum H."/>
            <person name="Wilson R."/>
            <person name="Cheng Z."/>
            <person name="Jin W."/>
            <person name="Jiang J."/>
            <person name="Leong S.A."/>
            <person name="Iwama H."/>
            <person name="Gojobori T."/>
            <person name="Itoh T."/>
            <person name="Niimura Y."/>
            <person name="Fujii Y."/>
            <person name="Habara T."/>
            <person name="Sakai H."/>
            <person name="Sato Y."/>
            <person name="Wilson G."/>
            <person name="Kumar K."/>
            <person name="McCouch S."/>
            <person name="Juretic N."/>
            <person name="Hoen D."/>
            <person name="Wright S."/>
            <person name="Bruskiewich R."/>
            <person name="Bureau T."/>
            <person name="Miyao A."/>
            <person name="Hirochika H."/>
            <person name="Nishikawa T."/>
            <person name="Kadowaki K."/>
            <person name="Sugiura M."/>
            <person name="Burr B."/>
            <person name="Sasaki T."/>
        </authorList>
    </citation>
    <scope>NUCLEOTIDE SEQUENCE [LARGE SCALE GENOMIC DNA]</scope>
    <source>
        <strain evidence="3">cv. Nipponbare</strain>
    </source>
</reference>
<feature type="compositionally biased region" description="Basic residues" evidence="1">
    <location>
        <begin position="20"/>
        <end position="36"/>
    </location>
</feature>
<proteinExistence type="predicted"/>
<evidence type="ECO:0000313" key="3">
    <source>
        <dbReference type="Proteomes" id="UP000059680"/>
    </source>
</evidence>
<evidence type="ECO:0000256" key="1">
    <source>
        <dbReference type="SAM" id="MobiDB-lite"/>
    </source>
</evidence>
<name>A0A0P0VPP9_ORYSJ</name>
<gene>
    <name evidence="2" type="ordered locus">Os02g0759200</name>
    <name evidence="2" type="ORF">OSNPB_020759200</name>
</gene>
<keyword evidence="3" id="KW-1185">Reference proteome</keyword>
<reference evidence="2 3" key="2">
    <citation type="journal article" date="2013" name="Plant Cell Physiol.">
        <title>Rice Annotation Project Database (RAP-DB): an integrative and interactive database for rice genomics.</title>
        <authorList>
            <person name="Sakai H."/>
            <person name="Lee S.S."/>
            <person name="Tanaka T."/>
            <person name="Numa H."/>
            <person name="Kim J."/>
            <person name="Kawahara Y."/>
            <person name="Wakimoto H."/>
            <person name="Yang C.C."/>
            <person name="Iwamoto M."/>
            <person name="Abe T."/>
            <person name="Yamada Y."/>
            <person name="Muto A."/>
            <person name="Inokuchi H."/>
            <person name="Ikemura T."/>
            <person name="Matsumoto T."/>
            <person name="Sasaki T."/>
            <person name="Itoh T."/>
        </authorList>
    </citation>
    <scope>NUCLEOTIDE SEQUENCE [LARGE SCALE GENOMIC DNA]</scope>
    <source>
        <strain evidence="3">cv. Nipponbare</strain>
    </source>
</reference>
<organism evidence="2 3">
    <name type="scientific">Oryza sativa subsp. japonica</name>
    <name type="common">Rice</name>
    <dbReference type="NCBI Taxonomy" id="39947"/>
    <lineage>
        <taxon>Eukaryota</taxon>
        <taxon>Viridiplantae</taxon>
        <taxon>Streptophyta</taxon>
        <taxon>Embryophyta</taxon>
        <taxon>Tracheophyta</taxon>
        <taxon>Spermatophyta</taxon>
        <taxon>Magnoliopsida</taxon>
        <taxon>Liliopsida</taxon>
        <taxon>Poales</taxon>
        <taxon>Poaceae</taxon>
        <taxon>BOP clade</taxon>
        <taxon>Oryzoideae</taxon>
        <taxon>Oryzeae</taxon>
        <taxon>Oryzinae</taxon>
        <taxon>Oryza</taxon>
        <taxon>Oryza sativa</taxon>
    </lineage>
</organism>
<dbReference type="PaxDb" id="39947-A0A0P0VPP9"/>
<protein>
    <submittedName>
        <fullName evidence="2">Os02g0759200 protein</fullName>
    </submittedName>
</protein>
<dbReference type="EMBL" id="AP014958">
    <property type="protein sequence ID" value="BAS81013.1"/>
    <property type="molecule type" value="Genomic_DNA"/>
</dbReference>
<dbReference type="InParanoid" id="A0A0P0VPP9"/>
<dbReference type="Gramene" id="Os02t0759200-00">
    <property type="protein sequence ID" value="Os02t0759200-00"/>
    <property type="gene ID" value="Os02g0759200"/>
</dbReference>
<dbReference type="AlphaFoldDB" id="A0A0P0VPP9"/>